<dbReference type="AlphaFoldDB" id="A0A1V6RT30"/>
<sequence>MAQYESSWYKFRSTKLKELIPVEPPAINPSTVIHEEESEQTQTLLTGGTYNPISAHEIEYVPILPEYPQTYP</sequence>
<gene>
    <name evidence="1" type="ORF">PENVUL_c028G00543</name>
</gene>
<dbReference type="Proteomes" id="UP000191518">
    <property type="component" value="Unassembled WGS sequence"/>
</dbReference>
<protein>
    <submittedName>
        <fullName evidence="1">Uncharacterized protein</fullName>
    </submittedName>
</protein>
<keyword evidence="2" id="KW-1185">Reference proteome</keyword>
<dbReference type="EMBL" id="MDYP01000028">
    <property type="protein sequence ID" value="OQE04937.1"/>
    <property type="molecule type" value="Genomic_DNA"/>
</dbReference>
<comment type="caution">
    <text evidence="1">The sequence shown here is derived from an EMBL/GenBank/DDBJ whole genome shotgun (WGS) entry which is preliminary data.</text>
</comment>
<evidence type="ECO:0000313" key="1">
    <source>
        <dbReference type="EMBL" id="OQE04937.1"/>
    </source>
</evidence>
<reference evidence="2" key="1">
    <citation type="journal article" date="2017" name="Nat. Microbiol.">
        <title>Global analysis of biosynthetic gene clusters reveals vast potential of secondary metabolite production in Penicillium species.</title>
        <authorList>
            <person name="Nielsen J.C."/>
            <person name="Grijseels S."/>
            <person name="Prigent S."/>
            <person name="Ji B."/>
            <person name="Dainat J."/>
            <person name="Nielsen K.F."/>
            <person name="Frisvad J.C."/>
            <person name="Workman M."/>
            <person name="Nielsen J."/>
        </authorList>
    </citation>
    <scope>NUCLEOTIDE SEQUENCE [LARGE SCALE GENOMIC DNA]</scope>
    <source>
        <strain evidence="2">IBT 29486</strain>
    </source>
</reference>
<evidence type="ECO:0000313" key="2">
    <source>
        <dbReference type="Proteomes" id="UP000191518"/>
    </source>
</evidence>
<proteinExistence type="predicted"/>
<accession>A0A1V6RT30</accession>
<organism evidence="1 2">
    <name type="scientific">Penicillium vulpinum</name>
    <dbReference type="NCBI Taxonomy" id="29845"/>
    <lineage>
        <taxon>Eukaryota</taxon>
        <taxon>Fungi</taxon>
        <taxon>Dikarya</taxon>
        <taxon>Ascomycota</taxon>
        <taxon>Pezizomycotina</taxon>
        <taxon>Eurotiomycetes</taxon>
        <taxon>Eurotiomycetidae</taxon>
        <taxon>Eurotiales</taxon>
        <taxon>Aspergillaceae</taxon>
        <taxon>Penicillium</taxon>
    </lineage>
</organism>
<name>A0A1V6RT30_9EURO</name>